<feature type="domain" description="FAD-binding FR-type" evidence="14">
    <location>
        <begin position="212"/>
        <end position="428"/>
    </location>
</feature>
<gene>
    <name evidence="15" type="ORF">JIN85_16715</name>
</gene>
<dbReference type="InterPro" id="IPR008254">
    <property type="entry name" value="Flavodoxin/NO_synth"/>
</dbReference>
<evidence type="ECO:0000256" key="7">
    <source>
        <dbReference type="ARBA" id="ARBA00022857"/>
    </source>
</evidence>
<dbReference type="InterPro" id="IPR023173">
    <property type="entry name" value="NADPH_Cyt_P450_Rdtase_alpha"/>
</dbReference>
<feature type="binding site" evidence="12">
    <location>
        <position position="390"/>
    </location>
    <ligand>
        <name>FAD</name>
        <dbReference type="ChEBI" id="CHEBI:57692"/>
    </ligand>
</feature>
<dbReference type="Gene3D" id="3.40.50.360">
    <property type="match status" value="1"/>
</dbReference>
<keyword evidence="9 15" id="KW-0560">Oxidoreductase</keyword>
<dbReference type="GO" id="GO:0005829">
    <property type="term" value="C:cytosol"/>
    <property type="evidence" value="ECO:0007669"/>
    <property type="project" value="TreeGrafter"/>
</dbReference>
<comment type="caution">
    <text evidence="15">The sequence shown here is derived from an EMBL/GenBank/DDBJ whole genome shotgun (WGS) entry which is preliminary data.</text>
</comment>
<feature type="binding site" evidence="12">
    <location>
        <position position="541"/>
    </location>
    <ligand>
        <name>NADP(+)</name>
        <dbReference type="ChEBI" id="CHEBI:58349"/>
    </ligand>
</feature>
<evidence type="ECO:0000256" key="11">
    <source>
        <dbReference type="ARBA" id="ARBA00052219"/>
    </source>
</evidence>
<dbReference type="InterPro" id="IPR029039">
    <property type="entry name" value="Flavoprotein-like_sf"/>
</dbReference>
<dbReference type="InterPro" id="IPR010199">
    <property type="entry name" value="CysJ"/>
</dbReference>
<evidence type="ECO:0000313" key="15">
    <source>
        <dbReference type="EMBL" id="MBK1884064.1"/>
    </source>
</evidence>
<keyword evidence="5 12" id="KW-0288">FMN</keyword>
<dbReference type="Pfam" id="PF00175">
    <property type="entry name" value="NAD_binding_1"/>
    <property type="match status" value="1"/>
</dbReference>
<evidence type="ECO:0000256" key="12">
    <source>
        <dbReference type="PIRSR" id="PIRSR000207-1"/>
    </source>
</evidence>
<evidence type="ECO:0000256" key="10">
    <source>
        <dbReference type="ARBA" id="ARBA00023192"/>
    </source>
</evidence>
<evidence type="ECO:0000256" key="6">
    <source>
        <dbReference type="ARBA" id="ARBA00022827"/>
    </source>
</evidence>
<keyword evidence="4" id="KW-0285">Flavoprotein</keyword>
<dbReference type="GO" id="GO:0050660">
    <property type="term" value="F:flavin adenine dinucleotide binding"/>
    <property type="evidence" value="ECO:0007669"/>
    <property type="project" value="InterPro"/>
</dbReference>
<dbReference type="PROSITE" id="PS51384">
    <property type="entry name" value="FAD_FR"/>
    <property type="match status" value="1"/>
</dbReference>
<sequence>MVSPIQIPNDAPFSPEQRAWLGEFLAKMLATPAGEPTVVSGPAVSVTILFASQTGTSEGLAKKLLKTLKKGNFEPELQDIATYDKEKLTKESNLLLITSTYGDGEPPDSATDFHAWLMSDAAPSLAGVSFSVLALGDSSYPDFCKCGIEFDTRLEALGATRIFPRVDCDVEVDEPYAEWSKGVLAKLSPTVDTVAPIGLVDASGEDEGYSKKNPFPAPVLTNFNLNQGGDKETHHVALSLEGSGLEYEVGDALGVIPANPPEVVDEIIAALPFKAGTVPDPKGEDISLRDALIYHYDIGTINKSLIQKWQARSGSPFLRSLIEADDKDAFKEFAWGRDLVDLVINYPADFSDSEDFVSVLKKLQPRLYSIASSPRAHPGEVHLCVGIVRYKSHGRVRGGICSTYLSDRLSDGVKPGVFVHVNKAFRLPSDGATDVIMVGPGTGIAPFRAFLEDRKATGAAGKNWLFFGNPHQSTDFLYQDELQQFVTDGFLQKLDLAWSRDQKEKVYVQNLMISNGAELWNWLQQGAAFYVCGDASRMAKDVDQALNQIAEQHGGLTSEEAAAFISQLKKDKRYLRDVY</sequence>
<comment type="catalytic activity">
    <reaction evidence="11">
        <text>hydrogen sulfide + 3 NADP(+) + 3 H2O = sulfite + 3 NADPH + 4 H(+)</text>
        <dbReference type="Rhea" id="RHEA:13801"/>
        <dbReference type="ChEBI" id="CHEBI:15377"/>
        <dbReference type="ChEBI" id="CHEBI:15378"/>
        <dbReference type="ChEBI" id="CHEBI:17359"/>
        <dbReference type="ChEBI" id="CHEBI:29919"/>
        <dbReference type="ChEBI" id="CHEBI:57783"/>
        <dbReference type="ChEBI" id="CHEBI:58349"/>
        <dbReference type="EC" id="1.8.1.2"/>
    </reaction>
</comment>
<dbReference type="InterPro" id="IPR001709">
    <property type="entry name" value="Flavoprot_Pyr_Nucl_cyt_Rdtase"/>
</dbReference>
<dbReference type="InterPro" id="IPR017927">
    <property type="entry name" value="FAD-bd_FR_type"/>
</dbReference>
<dbReference type="NCBIfam" id="NF004859">
    <property type="entry name" value="PRK06214.1"/>
    <property type="match status" value="1"/>
</dbReference>
<comment type="cofactor">
    <cofactor evidence="12">
        <name>FAD</name>
        <dbReference type="ChEBI" id="CHEBI:57692"/>
    </cofactor>
    <text evidence="12">Binds 1 FAD per subunit.</text>
</comment>
<dbReference type="InterPro" id="IPR003097">
    <property type="entry name" value="CysJ-like_FAD-binding"/>
</dbReference>
<evidence type="ECO:0000256" key="1">
    <source>
        <dbReference type="ARBA" id="ARBA00012604"/>
    </source>
</evidence>
<feature type="binding site" evidence="12">
    <location>
        <position position="579"/>
    </location>
    <ligand>
        <name>FAD</name>
        <dbReference type="ChEBI" id="CHEBI:57692"/>
    </ligand>
</feature>
<feature type="binding site" evidence="12">
    <location>
        <begin position="99"/>
        <end position="102"/>
    </location>
    <ligand>
        <name>FMN</name>
        <dbReference type="ChEBI" id="CHEBI:58210"/>
    </ligand>
</feature>
<dbReference type="EC" id="1.8.1.2" evidence="1"/>
<feature type="domain" description="Flavodoxin-like" evidence="13">
    <location>
        <begin position="46"/>
        <end position="184"/>
    </location>
</feature>
<dbReference type="PRINTS" id="PR00371">
    <property type="entry name" value="FPNCR"/>
</dbReference>
<dbReference type="SUPFAM" id="SSF63380">
    <property type="entry name" value="Riboflavin synthase domain-like"/>
    <property type="match status" value="1"/>
</dbReference>
<name>A0A934SDV4_9BACT</name>
<dbReference type="PANTHER" id="PTHR19384:SF128">
    <property type="entry name" value="NADPH OXIDOREDUCTASE A"/>
    <property type="match status" value="1"/>
</dbReference>
<proteinExistence type="predicted"/>
<dbReference type="CDD" id="cd06199">
    <property type="entry name" value="SiR"/>
    <property type="match status" value="1"/>
</dbReference>
<dbReference type="Proteomes" id="UP000603141">
    <property type="component" value="Unassembled WGS sequence"/>
</dbReference>
<dbReference type="PROSITE" id="PS50902">
    <property type="entry name" value="FLAVODOXIN_LIKE"/>
    <property type="match status" value="1"/>
</dbReference>
<dbReference type="EMBL" id="JAENIJ010000034">
    <property type="protein sequence ID" value="MBK1884064.1"/>
    <property type="molecule type" value="Genomic_DNA"/>
</dbReference>
<feature type="binding site" evidence="12">
    <location>
        <begin position="366"/>
        <end position="369"/>
    </location>
    <ligand>
        <name>FAD</name>
        <dbReference type="ChEBI" id="CHEBI:57692"/>
    </ligand>
</feature>
<evidence type="ECO:0000256" key="5">
    <source>
        <dbReference type="ARBA" id="ARBA00022643"/>
    </source>
</evidence>
<feature type="binding site" evidence="12">
    <location>
        <begin position="399"/>
        <end position="402"/>
    </location>
    <ligand>
        <name>FAD</name>
        <dbReference type="ChEBI" id="CHEBI:57692"/>
    </ligand>
</feature>
<organism evidence="15 16">
    <name type="scientific">Luteolibacter pohnpeiensis</name>
    <dbReference type="NCBI Taxonomy" id="454153"/>
    <lineage>
        <taxon>Bacteria</taxon>
        <taxon>Pseudomonadati</taxon>
        <taxon>Verrucomicrobiota</taxon>
        <taxon>Verrucomicrobiia</taxon>
        <taxon>Verrucomicrobiales</taxon>
        <taxon>Verrucomicrobiaceae</taxon>
        <taxon>Luteolibacter</taxon>
    </lineage>
</organism>
<dbReference type="Gene3D" id="3.40.50.80">
    <property type="entry name" value="Nucleotide-binding domain of ferredoxin-NADP reductase (FNR) module"/>
    <property type="match status" value="1"/>
</dbReference>
<reference evidence="15" key="1">
    <citation type="submission" date="2021-01" db="EMBL/GenBank/DDBJ databases">
        <title>Modified the classification status of verrucomicrobia.</title>
        <authorList>
            <person name="Feng X."/>
        </authorList>
    </citation>
    <scope>NUCLEOTIDE SEQUENCE</scope>
    <source>
        <strain evidence="15">KCTC 22041</strain>
    </source>
</reference>
<evidence type="ECO:0000256" key="4">
    <source>
        <dbReference type="ARBA" id="ARBA00022630"/>
    </source>
</evidence>
<evidence type="ECO:0000256" key="3">
    <source>
        <dbReference type="ARBA" id="ARBA00022605"/>
    </source>
</evidence>
<keyword evidence="10" id="KW-0198">Cysteine biosynthesis</keyword>
<evidence type="ECO:0000259" key="14">
    <source>
        <dbReference type="PROSITE" id="PS51384"/>
    </source>
</evidence>
<dbReference type="GO" id="GO:0019344">
    <property type="term" value="P:cysteine biosynthetic process"/>
    <property type="evidence" value="ECO:0007669"/>
    <property type="project" value="UniProtKB-KW"/>
</dbReference>
<accession>A0A934SDV4</accession>
<dbReference type="Gene3D" id="2.40.30.10">
    <property type="entry name" value="Translation factors"/>
    <property type="match status" value="1"/>
</dbReference>
<dbReference type="InterPro" id="IPR039261">
    <property type="entry name" value="FNR_nucleotide-bd"/>
</dbReference>
<keyword evidence="16" id="KW-1185">Reference proteome</keyword>
<evidence type="ECO:0000256" key="9">
    <source>
        <dbReference type="ARBA" id="ARBA00023002"/>
    </source>
</evidence>
<dbReference type="Pfam" id="PF00258">
    <property type="entry name" value="Flavodoxin_1"/>
    <property type="match status" value="1"/>
</dbReference>
<dbReference type="PIRSF" id="PIRSF000207">
    <property type="entry name" value="SiR-FP_CysJ"/>
    <property type="match status" value="1"/>
</dbReference>
<dbReference type="GO" id="GO:0010181">
    <property type="term" value="F:FMN binding"/>
    <property type="evidence" value="ECO:0007669"/>
    <property type="project" value="InterPro"/>
</dbReference>
<dbReference type="FunFam" id="3.40.50.80:FF:000001">
    <property type="entry name" value="NADPH--cytochrome P450 reductase 1"/>
    <property type="match status" value="1"/>
</dbReference>
<dbReference type="InterPro" id="IPR001433">
    <property type="entry name" value="OxRdtase_FAD/NAD-bd"/>
</dbReference>
<protein>
    <recommendedName>
        <fullName evidence="1">assimilatory sulfite reductase (NADPH)</fullName>
        <ecNumber evidence="1">1.8.1.2</ecNumber>
    </recommendedName>
</protein>
<dbReference type="SUPFAM" id="SSF52218">
    <property type="entry name" value="Flavoproteins"/>
    <property type="match status" value="1"/>
</dbReference>
<dbReference type="InterPro" id="IPR017938">
    <property type="entry name" value="Riboflavin_synthase-like_b-brl"/>
</dbReference>
<dbReference type="AlphaFoldDB" id="A0A934SDV4"/>
<evidence type="ECO:0000256" key="8">
    <source>
        <dbReference type="ARBA" id="ARBA00022982"/>
    </source>
</evidence>
<evidence type="ECO:0000256" key="2">
    <source>
        <dbReference type="ARBA" id="ARBA00022448"/>
    </source>
</evidence>
<evidence type="ECO:0000259" key="13">
    <source>
        <dbReference type="PROSITE" id="PS50902"/>
    </source>
</evidence>
<dbReference type="GO" id="GO:0004783">
    <property type="term" value="F:sulfite reductase (NADPH) activity"/>
    <property type="evidence" value="ECO:0007669"/>
    <property type="project" value="UniProtKB-EC"/>
</dbReference>
<dbReference type="InterPro" id="IPR001094">
    <property type="entry name" value="Flavdoxin-like"/>
</dbReference>
<feature type="binding site" evidence="12">
    <location>
        <begin position="499"/>
        <end position="500"/>
    </location>
    <ligand>
        <name>NADP(+)</name>
        <dbReference type="ChEBI" id="CHEBI:58349"/>
    </ligand>
</feature>
<keyword evidence="6 12" id="KW-0274">FAD</keyword>
<dbReference type="SUPFAM" id="SSF52343">
    <property type="entry name" value="Ferredoxin reductase-like, C-terminal NADP-linked domain"/>
    <property type="match status" value="1"/>
</dbReference>
<dbReference type="Gene3D" id="1.20.990.10">
    <property type="entry name" value="NADPH-cytochrome p450 Reductase, Chain A, domain 3"/>
    <property type="match status" value="1"/>
</dbReference>
<dbReference type="PANTHER" id="PTHR19384">
    <property type="entry name" value="NITRIC OXIDE SYNTHASE-RELATED"/>
    <property type="match status" value="1"/>
</dbReference>
<keyword evidence="8" id="KW-0249">Electron transport</keyword>
<dbReference type="PRINTS" id="PR00369">
    <property type="entry name" value="FLAVODOXIN"/>
</dbReference>
<keyword evidence="7 12" id="KW-0521">NADP</keyword>
<keyword evidence="3" id="KW-0028">Amino-acid biosynthesis</keyword>
<comment type="cofactor">
    <cofactor evidence="12">
        <name>FMN</name>
        <dbReference type="ChEBI" id="CHEBI:58210"/>
    </cofactor>
    <text evidence="12">Binds 1 FMN per subunit.</text>
</comment>
<keyword evidence="2" id="KW-0813">Transport</keyword>
<feature type="binding site" evidence="12">
    <location>
        <begin position="505"/>
        <end position="509"/>
    </location>
    <ligand>
        <name>NADP(+)</name>
        <dbReference type="ChEBI" id="CHEBI:58349"/>
    </ligand>
</feature>
<dbReference type="Pfam" id="PF00667">
    <property type="entry name" value="FAD_binding_1"/>
    <property type="match status" value="1"/>
</dbReference>
<feature type="binding site" evidence="12">
    <location>
        <begin position="135"/>
        <end position="144"/>
    </location>
    <ligand>
        <name>FMN</name>
        <dbReference type="ChEBI" id="CHEBI:58210"/>
    </ligand>
</feature>
<evidence type="ECO:0000313" key="16">
    <source>
        <dbReference type="Proteomes" id="UP000603141"/>
    </source>
</evidence>